<feature type="domain" description="N-acetyltransferase" evidence="1">
    <location>
        <begin position="12"/>
        <end position="145"/>
    </location>
</feature>
<dbReference type="EMBL" id="FMJB01000046">
    <property type="protein sequence ID" value="SCM67354.1"/>
    <property type="molecule type" value="Genomic_DNA"/>
</dbReference>
<evidence type="ECO:0000259" key="1">
    <source>
        <dbReference type="PROSITE" id="PS51186"/>
    </source>
</evidence>
<dbReference type="InterPro" id="IPR016181">
    <property type="entry name" value="Acyl_CoA_acyltransferase"/>
</dbReference>
<dbReference type="Gene3D" id="3.40.630.90">
    <property type="match status" value="1"/>
</dbReference>
<name>A0A1M4N010_9RHOB</name>
<dbReference type="SUPFAM" id="SSF55729">
    <property type="entry name" value="Acyl-CoA N-acyltransferases (Nat)"/>
    <property type="match status" value="1"/>
</dbReference>
<dbReference type="InterPro" id="IPR041496">
    <property type="entry name" value="YitH/HolE_GNAT"/>
</dbReference>
<dbReference type="RefSeq" id="WP_072705995.1">
    <property type="nucleotide sequence ID" value="NZ_FMJB01000046.1"/>
</dbReference>
<accession>A0A1M4N010</accession>
<dbReference type="PANTHER" id="PTHR47237:SF2">
    <property type="entry name" value="BLL4206 PROTEIN"/>
    <property type="match status" value="1"/>
</dbReference>
<dbReference type="Gene3D" id="3.40.630.30">
    <property type="match status" value="1"/>
</dbReference>
<proteinExistence type="predicted"/>
<dbReference type="CDD" id="cd04301">
    <property type="entry name" value="NAT_SF"/>
    <property type="match status" value="1"/>
</dbReference>
<evidence type="ECO:0000313" key="3">
    <source>
        <dbReference type="Proteomes" id="UP000184085"/>
    </source>
</evidence>
<dbReference type="InterPro" id="IPR052729">
    <property type="entry name" value="Acyl/Acetyltrans_Enzymes"/>
</dbReference>
<dbReference type="PROSITE" id="PS51186">
    <property type="entry name" value="GNAT"/>
    <property type="match status" value="1"/>
</dbReference>
<dbReference type="Pfam" id="PF18014">
    <property type="entry name" value="Acetyltransf_18"/>
    <property type="match status" value="1"/>
</dbReference>
<reference evidence="3" key="1">
    <citation type="submission" date="2016-09" db="EMBL/GenBank/DDBJ databases">
        <authorList>
            <person name="Wibberg D."/>
        </authorList>
    </citation>
    <scope>NUCLEOTIDE SEQUENCE [LARGE SCALE GENOMIC DNA]</scope>
</reference>
<protein>
    <submittedName>
        <fullName evidence="2">Putative GNAT family acetyltransferase</fullName>
    </submittedName>
</protein>
<dbReference type="Pfam" id="PF13508">
    <property type="entry name" value="Acetyltransf_7"/>
    <property type="match status" value="1"/>
</dbReference>
<organism evidence="2 3">
    <name type="scientific">Donghicola eburneus</name>
    <dbReference type="NCBI Taxonomy" id="393278"/>
    <lineage>
        <taxon>Bacteria</taxon>
        <taxon>Pseudomonadati</taxon>
        <taxon>Pseudomonadota</taxon>
        <taxon>Alphaproteobacteria</taxon>
        <taxon>Rhodobacterales</taxon>
        <taxon>Roseobacteraceae</taxon>
        <taxon>Donghicola</taxon>
    </lineage>
</organism>
<dbReference type="Proteomes" id="UP000184085">
    <property type="component" value="Unassembled WGS sequence"/>
</dbReference>
<keyword evidence="2" id="KW-0808">Transferase</keyword>
<dbReference type="GO" id="GO:0016747">
    <property type="term" value="F:acyltransferase activity, transferring groups other than amino-acyl groups"/>
    <property type="evidence" value="ECO:0007669"/>
    <property type="project" value="InterPro"/>
</dbReference>
<sequence length="275" mass="28802">MDTLNTPEPTQITLVSFGPEHIDGAVRLSQQAGWPHRAEDWALTLSTAQGVVALDGGQIVGTALCSDFGDVATLNMIIVDEACRGRGLGRRLMDAIIALGQGKTLRLVATADGLPLYEKLGFVAHGQIHQYQGIAQARAPEQPVKKDKADLHDLTKIDQAASGMSRHALLEQIAATGTVLTTAGGFAMVRAFGRGMVVGPVVAEDAIAARALIDAAATHAKGKFLRIDLTSDALDGHMETLGLTHVGGGTAMQRPAHAPHPTPFKTFALVSQALG</sequence>
<dbReference type="InterPro" id="IPR000182">
    <property type="entry name" value="GNAT_dom"/>
</dbReference>
<dbReference type="AlphaFoldDB" id="A0A1M4N010"/>
<dbReference type="PANTHER" id="PTHR47237">
    <property type="entry name" value="SLL0310 PROTEIN"/>
    <property type="match status" value="1"/>
</dbReference>
<evidence type="ECO:0000313" key="2">
    <source>
        <dbReference type="EMBL" id="SCM67354.1"/>
    </source>
</evidence>
<keyword evidence="3" id="KW-1185">Reference proteome</keyword>
<gene>
    <name evidence="2" type="ORF">KARMA_1552</name>
</gene>